<sequence length="81" mass="9513">MLNYTCKYSTTIFSVDYSLKRAHHYADKTMLSTVLSRFCKSLRNVSFIHESNLFQYSSSIPHQQKYHFNEVPISSLMICSH</sequence>
<dbReference type="AlphaFoldDB" id="A0A365PHV0"/>
<gene>
    <name evidence="1" type="ORF">DC346_11445</name>
</gene>
<evidence type="ECO:0000313" key="1">
    <source>
        <dbReference type="EMBL" id="RBA45437.1"/>
    </source>
</evidence>
<accession>A0A365PHV0</accession>
<dbReference type="EMBL" id="QEWH01000068">
    <property type="protein sequence ID" value="RBA45437.1"/>
    <property type="molecule type" value="Genomic_DNA"/>
</dbReference>
<dbReference type="OrthoDB" id="6696912at2"/>
<reference evidence="1 2" key="1">
    <citation type="submission" date="2018-04" db="EMBL/GenBank/DDBJ databases">
        <title>Acinetobacter junii Genome sequencing and assembly.</title>
        <authorList>
            <person name="Su J."/>
            <person name="Rensing C."/>
            <person name="Mazhar H.S."/>
        </authorList>
    </citation>
    <scope>NUCLEOTIDE SEQUENCE [LARGE SCALE GENOMIC DNA]</scope>
    <source>
        <strain evidence="1 2">SC22</strain>
    </source>
</reference>
<evidence type="ECO:0000313" key="2">
    <source>
        <dbReference type="Proteomes" id="UP000253688"/>
    </source>
</evidence>
<organism evidence="1 2">
    <name type="scientific">Acinetobacter junii</name>
    <dbReference type="NCBI Taxonomy" id="40215"/>
    <lineage>
        <taxon>Bacteria</taxon>
        <taxon>Pseudomonadati</taxon>
        <taxon>Pseudomonadota</taxon>
        <taxon>Gammaproteobacteria</taxon>
        <taxon>Moraxellales</taxon>
        <taxon>Moraxellaceae</taxon>
        <taxon>Acinetobacter</taxon>
    </lineage>
</organism>
<comment type="caution">
    <text evidence="1">The sequence shown here is derived from an EMBL/GenBank/DDBJ whole genome shotgun (WGS) entry which is preliminary data.</text>
</comment>
<protein>
    <submittedName>
        <fullName evidence="1">Uncharacterized protein</fullName>
    </submittedName>
</protein>
<dbReference type="Proteomes" id="UP000253688">
    <property type="component" value="Unassembled WGS sequence"/>
</dbReference>
<proteinExistence type="predicted"/>
<name>A0A365PHV0_ACIJU</name>